<evidence type="ECO:0000313" key="2">
    <source>
        <dbReference type="Proteomes" id="UP000243525"/>
    </source>
</evidence>
<keyword evidence="2" id="KW-1185">Reference proteome</keyword>
<dbReference type="RefSeq" id="WP_107822762.1">
    <property type="nucleotide sequence ID" value="NZ_QAAD01000011.1"/>
</dbReference>
<evidence type="ECO:0000313" key="1">
    <source>
        <dbReference type="EMBL" id="PTN08033.1"/>
    </source>
</evidence>
<dbReference type="EMBL" id="QAAD01000011">
    <property type="protein sequence ID" value="PTN08033.1"/>
    <property type="molecule type" value="Genomic_DNA"/>
</dbReference>
<comment type="caution">
    <text evidence="1">The sequence shown here is derived from an EMBL/GenBank/DDBJ whole genome shotgun (WGS) entry which is preliminary data.</text>
</comment>
<evidence type="ECO:0008006" key="3">
    <source>
        <dbReference type="Google" id="ProtNLM"/>
    </source>
</evidence>
<accession>A0A2T5C0I3</accession>
<dbReference type="Proteomes" id="UP000243525">
    <property type="component" value="Unassembled WGS sequence"/>
</dbReference>
<name>A0A2T5C0I3_9BACT</name>
<proteinExistence type="predicted"/>
<dbReference type="OrthoDB" id="1031347at2"/>
<sequence length="1105" mass="118561">MAYGTIIQFQYKDIHDVNTVVRIKQLDYSGAVTYRNYMSAGAKFTWGDSSNTIPVIYGSQCTLYVESENDYEFSYLFSSNARKHLVEVEKSGQLFWIGFIEPDSWSEPLVAVPYSVEFTAYDGLGMLDNIDFVDDNGDAYTGRMTMLALIQQLLNNTGVRLNLNTATDLKEEQQEVGTDYFEVHSVNLEAFEGMTCFEVLEQVLQGHRILQRNGEWWITSYTLIPVGGDVTYRSYENGSAVSSGNIIQSIEDESSWWSEGETDMNMLPAVRNITIEQDYGYQSNVIKNGDFSQLDGSGNLKYWDVSDGFGYAIKPLDSDGNVYLFIPMQLSAPIFDGVWKSIDFLNAGNGSLKLSFKYGIVSNSADLNTTFSLYIWFAAEDGSYYSLVNSDDEWVWTPGSLPTILPSTIGVYTLAEIGENLRSFSETIPPIPNNGVLKIGLDSPNSPDIIGAAYADFSLELLLDEEDSYSGSKSFTVINNQNNNNVPDDISLVIGVIPQIVNNDVIYKGGILRADGSPSSGFASGSSAFYSWAELIGRINSSIQRSPRRAYEGTFADIIPRMNLVISDANNSNLRLLETGISFDDFNQTIEGQYVEVLSLSLVTGQESDYVINGSSSTGSSSGAGASGGSSGSMSIANWDTLNNRPAWTDYFEVVNPGTASEYIRAKTSFAADGEVTAFGIEGYTPGTIWDNLPVASPSALGGVKVGDGLSIDANGVLSANVTGGVSSWIELTDKPDWLSYTTLSEFQTGHAHAFASLTSKPTTLSGYGITDGVLTTDSRLSDSRPASDVYSWAKASSKPSYTYSEVGAAAASHTHTFASLTSKPTTLSGYGITDGVLTTDSRLSDSRPASDVYSWAKASSKPSYTYSEVGAAAASHTHTFASLTSKPTTLSGYGITDGVLITDSRLSDSRPASDVYSWAKASSKPSYTYSEVGAAAASHTHTFASLTSKPTTLSGYGITDGVLTTDSRLSDSRPASDVYSWAKASSKPSYTYSEVGAAAASHTHTFASLTSKPTTLSGYGITNALPLSGGTLTGTLTGTIGAFSGALKTNSLFELRNASGTKKWTFELSGDDLVFKNAAGTSVGKLDQSGNFAVIAEVTAYATL</sequence>
<dbReference type="AlphaFoldDB" id="A0A2T5C0I3"/>
<gene>
    <name evidence="1" type="ORF">C8N47_11173</name>
</gene>
<protein>
    <recommendedName>
        <fullName evidence="3">Tail protein</fullName>
    </recommendedName>
</protein>
<organism evidence="1 2">
    <name type="scientific">Mangrovibacterium marinum</name>
    <dbReference type="NCBI Taxonomy" id="1639118"/>
    <lineage>
        <taxon>Bacteria</taxon>
        <taxon>Pseudomonadati</taxon>
        <taxon>Bacteroidota</taxon>
        <taxon>Bacteroidia</taxon>
        <taxon>Marinilabiliales</taxon>
        <taxon>Prolixibacteraceae</taxon>
        <taxon>Mangrovibacterium</taxon>
    </lineage>
</organism>
<reference evidence="1 2" key="1">
    <citation type="submission" date="2018-04" db="EMBL/GenBank/DDBJ databases">
        <title>Genomic Encyclopedia of Archaeal and Bacterial Type Strains, Phase II (KMG-II): from individual species to whole genera.</title>
        <authorList>
            <person name="Goeker M."/>
        </authorList>
    </citation>
    <scope>NUCLEOTIDE SEQUENCE [LARGE SCALE GENOMIC DNA]</scope>
    <source>
        <strain evidence="1 2">DSM 28823</strain>
    </source>
</reference>